<comment type="caution">
    <text evidence="1">The sequence shown here is derived from an EMBL/GenBank/DDBJ whole genome shotgun (WGS) entry which is preliminary data.</text>
</comment>
<evidence type="ECO:0008006" key="3">
    <source>
        <dbReference type="Google" id="ProtNLM"/>
    </source>
</evidence>
<dbReference type="EMBL" id="LWBO01000023">
    <property type="protein sequence ID" value="OQP44929.1"/>
    <property type="molecule type" value="Genomic_DNA"/>
</dbReference>
<dbReference type="RefSeq" id="WP_014218600.1">
    <property type="nucleotide sequence ID" value="NZ_LWBO01000023.1"/>
</dbReference>
<evidence type="ECO:0000313" key="1">
    <source>
        <dbReference type="EMBL" id="OQP44929.1"/>
    </source>
</evidence>
<sequence>MIVSSNAQDELVLNVDWPGWPLADNKYGHEFDYDARIRMIAGGRKLIPFIAKYKNTLGSTFLEIGPFFNPLLTSNELQRAFPDKHREVFFLENDYHAANWLIEQCHCQVLNINLNGQWFKTILEVELEKHGIGHGLDTIIISQVLNYVNSGKLLKELFDLLSSGGYLFLNNVCNYGIPPLFSVNRSTSNEEIIKTCREIGYGIVEFEILPPLEKEPEGRLLIVLRKG</sequence>
<dbReference type="SUPFAM" id="SSF53335">
    <property type="entry name" value="S-adenosyl-L-methionine-dependent methyltransferases"/>
    <property type="match status" value="1"/>
</dbReference>
<proteinExistence type="predicted"/>
<keyword evidence="2" id="KW-1185">Reference proteome</keyword>
<evidence type="ECO:0000313" key="2">
    <source>
        <dbReference type="Proteomes" id="UP000192277"/>
    </source>
</evidence>
<reference evidence="1 2" key="1">
    <citation type="submission" date="2016-04" db="EMBL/GenBank/DDBJ databases">
        <authorList>
            <person name="Chen L."/>
            <person name="Zhuang W."/>
            <person name="Wang G."/>
        </authorList>
    </citation>
    <scope>NUCLEOTIDE SEQUENCE [LARGE SCALE GENOMIC DNA]</scope>
    <source>
        <strain evidence="2">GR20</strain>
    </source>
</reference>
<accession>A0ABX3NSC2</accession>
<gene>
    <name evidence="1" type="ORF">A4D02_09080</name>
</gene>
<dbReference type="InterPro" id="IPR029063">
    <property type="entry name" value="SAM-dependent_MTases_sf"/>
</dbReference>
<dbReference type="Proteomes" id="UP000192277">
    <property type="component" value="Unassembled WGS sequence"/>
</dbReference>
<dbReference type="Gene3D" id="3.40.50.150">
    <property type="entry name" value="Vaccinia Virus protein VP39"/>
    <property type="match status" value="1"/>
</dbReference>
<organism evidence="1 2">
    <name type="scientific">Niastella koreensis</name>
    <dbReference type="NCBI Taxonomy" id="354356"/>
    <lineage>
        <taxon>Bacteria</taxon>
        <taxon>Pseudomonadati</taxon>
        <taxon>Bacteroidota</taxon>
        <taxon>Chitinophagia</taxon>
        <taxon>Chitinophagales</taxon>
        <taxon>Chitinophagaceae</taxon>
        <taxon>Niastella</taxon>
    </lineage>
</organism>
<name>A0ABX3NSC2_9BACT</name>
<protein>
    <recommendedName>
        <fullName evidence="3">SAM-dependent methyltransferase</fullName>
    </recommendedName>
</protein>